<gene>
    <name evidence="2" type="ORF">ADIARSV_1134</name>
</gene>
<evidence type="ECO:0000313" key="2">
    <source>
        <dbReference type="EMBL" id="EOR95821.1"/>
    </source>
</evidence>
<feature type="transmembrane region" description="Helical" evidence="1">
    <location>
        <begin position="48"/>
        <end position="65"/>
    </location>
</feature>
<proteinExistence type="predicted"/>
<dbReference type="eggNOG" id="COG0730">
    <property type="taxonomic scope" value="Bacteria"/>
</dbReference>
<keyword evidence="3" id="KW-1185">Reference proteome</keyword>
<dbReference type="STRING" id="1150600.ADIARSV_1134"/>
<sequence>MFLLLSALTFFLILGTSHIQTIAGLIIGGLLAAPLAAKLAGRLKTKTMLISVGTLVIISSIRTLWKTLSAI</sequence>
<dbReference type="EMBL" id="AQPN01000043">
    <property type="protein sequence ID" value="EOR95821.1"/>
    <property type="molecule type" value="Genomic_DNA"/>
</dbReference>
<dbReference type="Proteomes" id="UP000014174">
    <property type="component" value="Unassembled WGS sequence"/>
</dbReference>
<comment type="caution">
    <text evidence="2">The sequence shown here is derived from an EMBL/GenBank/DDBJ whole genome shotgun (WGS) entry which is preliminary data.</text>
</comment>
<evidence type="ECO:0008006" key="4">
    <source>
        <dbReference type="Google" id="ProtNLM"/>
    </source>
</evidence>
<accession>R9GVR0</accession>
<evidence type="ECO:0000313" key="3">
    <source>
        <dbReference type="Proteomes" id="UP000014174"/>
    </source>
</evidence>
<evidence type="ECO:0000256" key="1">
    <source>
        <dbReference type="SAM" id="Phobius"/>
    </source>
</evidence>
<dbReference type="AlphaFoldDB" id="R9GVR0"/>
<reference evidence="2 3" key="1">
    <citation type="journal article" date="2013" name="Genome Announc.">
        <title>Draft Genome Sequence of Arcticibacter svalbardensis Strain MN12-7T, a Member of the Family Sphingobacteriaceae Isolated from an Arctic Soil Sample.</title>
        <authorList>
            <person name="Shivaji S."/>
            <person name="Ara S."/>
            <person name="Prasad S."/>
            <person name="Manasa B.P."/>
            <person name="Begum Z."/>
            <person name="Singh A."/>
            <person name="Kumar Pinnaka A."/>
        </authorList>
    </citation>
    <scope>NUCLEOTIDE SEQUENCE [LARGE SCALE GENOMIC DNA]</scope>
    <source>
        <strain evidence="2 3">MN12-7</strain>
    </source>
</reference>
<keyword evidence="1" id="KW-0472">Membrane</keyword>
<name>R9GVR0_9SPHI</name>
<keyword evidence="1" id="KW-0812">Transmembrane</keyword>
<keyword evidence="1" id="KW-1133">Transmembrane helix</keyword>
<organism evidence="2 3">
    <name type="scientific">Arcticibacter svalbardensis MN12-7</name>
    <dbReference type="NCBI Taxonomy" id="1150600"/>
    <lineage>
        <taxon>Bacteria</taxon>
        <taxon>Pseudomonadati</taxon>
        <taxon>Bacteroidota</taxon>
        <taxon>Sphingobacteriia</taxon>
        <taxon>Sphingobacteriales</taxon>
        <taxon>Sphingobacteriaceae</taxon>
        <taxon>Arcticibacter</taxon>
    </lineage>
</organism>
<protein>
    <recommendedName>
        <fullName evidence="4">Membrane transporter protein</fullName>
    </recommendedName>
</protein>